<sequence>MPLFSLPLLVSTLGLAAPPAPVAVPAPLEGTPACEVFRREASFARSVDEGDAGSFGEHLDPEAKFGVGTPGLLEGRDAVVAGWMPLIEGRPTRLRWRPQYVHVARQQDLASSHGPYLLTRQDEAGNTVHASGRFFSVWKRAPDGQWYVLFDGGEPARPIEAGQAATVFDGLAADCRTD</sequence>
<gene>
    <name evidence="3" type="ORF">M0G41_15300</name>
</gene>
<evidence type="ECO:0000313" key="3">
    <source>
        <dbReference type="EMBL" id="MCK7595035.1"/>
    </source>
</evidence>
<dbReference type="EMBL" id="JALNMH010000013">
    <property type="protein sequence ID" value="MCK7595035.1"/>
    <property type="molecule type" value="Genomic_DNA"/>
</dbReference>
<keyword evidence="1" id="KW-0732">Signal</keyword>
<comment type="caution">
    <text evidence="3">The sequence shown here is derived from an EMBL/GenBank/DDBJ whole genome shotgun (WGS) entry which is preliminary data.</text>
</comment>
<evidence type="ECO:0000256" key="1">
    <source>
        <dbReference type="SAM" id="SignalP"/>
    </source>
</evidence>
<evidence type="ECO:0000259" key="2">
    <source>
        <dbReference type="Pfam" id="PF14534"/>
    </source>
</evidence>
<dbReference type="Proteomes" id="UP001431449">
    <property type="component" value="Unassembled WGS sequence"/>
</dbReference>
<name>A0ABT0GLY5_9GAMM</name>
<protein>
    <submittedName>
        <fullName evidence="3">Nuclear transport factor 2 family protein</fullName>
    </submittedName>
</protein>
<dbReference type="InterPro" id="IPR027843">
    <property type="entry name" value="DUF4440"/>
</dbReference>
<feature type="signal peptide" evidence="1">
    <location>
        <begin position="1"/>
        <end position="16"/>
    </location>
</feature>
<dbReference type="Gene3D" id="3.10.450.50">
    <property type="match status" value="1"/>
</dbReference>
<dbReference type="InterPro" id="IPR032710">
    <property type="entry name" value="NTF2-like_dom_sf"/>
</dbReference>
<proteinExistence type="predicted"/>
<feature type="domain" description="DUF4440" evidence="2">
    <location>
        <begin position="39"/>
        <end position="146"/>
    </location>
</feature>
<keyword evidence="4" id="KW-1185">Reference proteome</keyword>
<evidence type="ECO:0000313" key="4">
    <source>
        <dbReference type="Proteomes" id="UP001431449"/>
    </source>
</evidence>
<organism evidence="3 4">
    <name type="scientific">Pseudomarimonas salicorniae</name>
    <dbReference type="NCBI Taxonomy" id="2933270"/>
    <lineage>
        <taxon>Bacteria</taxon>
        <taxon>Pseudomonadati</taxon>
        <taxon>Pseudomonadota</taxon>
        <taxon>Gammaproteobacteria</taxon>
        <taxon>Lysobacterales</taxon>
        <taxon>Lysobacteraceae</taxon>
        <taxon>Pseudomarimonas</taxon>
    </lineage>
</organism>
<reference evidence="3" key="1">
    <citation type="submission" date="2022-04" db="EMBL/GenBank/DDBJ databases">
        <title>Lysobacter sp. CAU 1642 isolated from sea sand.</title>
        <authorList>
            <person name="Kim W."/>
        </authorList>
    </citation>
    <scope>NUCLEOTIDE SEQUENCE</scope>
    <source>
        <strain evidence="3">CAU 1642</strain>
    </source>
</reference>
<dbReference type="SUPFAM" id="SSF54427">
    <property type="entry name" value="NTF2-like"/>
    <property type="match status" value="1"/>
</dbReference>
<feature type="chain" id="PRO_5046978553" evidence="1">
    <location>
        <begin position="17"/>
        <end position="178"/>
    </location>
</feature>
<dbReference type="RefSeq" id="WP_248210777.1">
    <property type="nucleotide sequence ID" value="NZ_JALNMH010000013.1"/>
</dbReference>
<dbReference type="Pfam" id="PF14534">
    <property type="entry name" value="DUF4440"/>
    <property type="match status" value="1"/>
</dbReference>
<accession>A0ABT0GLY5</accession>